<dbReference type="InParanoid" id="A0A6J0BZE5"/>
<evidence type="ECO:0000313" key="6">
    <source>
        <dbReference type="RefSeq" id="XP_046586313.1"/>
    </source>
</evidence>
<dbReference type="Proteomes" id="UP000829291">
    <property type="component" value="Chromosome 2"/>
</dbReference>
<evidence type="ECO:0000313" key="3">
    <source>
        <dbReference type="Proteomes" id="UP000829291"/>
    </source>
</evidence>
<feature type="transmembrane region" description="Helical" evidence="2">
    <location>
        <begin position="171"/>
        <end position="192"/>
    </location>
</feature>
<feature type="region of interest" description="Disordered" evidence="1">
    <location>
        <begin position="1"/>
        <end position="25"/>
    </location>
</feature>
<evidence type="ECO:0000313" key="5">
    <source>
        <dbReference type="RefSeq" id="XP_046586312.1"/>
    </source>
</evidence>
<keyword evidence="2" id="KW-0472">Membrane</keyword>
<name>A0A6J0BZE5_NEOLC</name>
<dbReference type="RefSeq" id="XP_046586314.1">
    <property type="nucleotide sequence ID" value="XM_046730358.1"/>
</dbReference>
<proteinExistence type="predicted"/>
<evidence type="ECO:0000256" key="1">
    <source>
        <dbReference type="SAM" id="MobiDB-lite"/>
    </source>
</evidence>
<protein>
    <submittedName>
        <fullName evidence="4 5">Uncharacterized protein LOC107224699</fullName>
    </submittedName>
</protein>
<evidence type="ECO:0000313" key="7">
    <source>
        <dbReference type="RefSeq" id="XP_046586314.1"/>
    </source>
</evidence>
<reference evidence="4 5" key="1">
    <citation type="submission" date="2025-05" db="UniProtKB">
        <authorList>
            <consortium name="RefSeq"/>
        </authorList>
    </citation>
    <scope>IDENTIFICATION</scope>
    <source>
        <tissue evidence="4 5">Thorax and Abdomen</tissue>
    </source>
</reference>
<dbReference type="KEGG" id="nlo:107224699"/>
<gene>
    <name evidence="4 5 6 7" type="primary">LOC107224699</name>
</gene>
<dbReference type="RefSeq" id="XP_046586312.1">
    <property type="nucleotide sequence ID" value="XM_046730356.1"/>
</dbReference>
<dbReference type="OrthoDB" id="10387912at2759"/>
<evidence type="ECO:0000256" key="2">
    <source>
        <dbReference type="SAM" id="Phobius"/>
    </source>
</evidence>
<sequence length="197" mass="22082">MNQPKKNTGEEPITPPPSYSTVVDERSHRYGFGIQQSSASAPYPVTMDHTETFQRMPMPMPVPMPMSMPTSMPMPMPMPMSMPMPMPESRITYESHFDDHEPRESTTTSYGIAETFSTTDHGHNRSGTDYNPAVATRVTDVSLESSFRDQTVHVFTQEQETSDYKPTLCCAFAIGLVMCGVLIAISVMIRGIRQHRL</sequence>
<keyword evidence="2" id="KW-1133">Transmembrane helix</keyword>
<accession>A0A6J0BZE5</accession>
<keyword evidence="3" id="KW-1185">Reference proteome</keyword>
<keyword evidence="2" id="KW-0812">Transmembrane</keyword>
<evidence type="ECO:0000313" key="4">
    <source>
        <dbReference type="RefSeq" id="XP_015520351.2"/>
    </source>
</evidence>
<organism evidence="3 4">
    <name type="scientific">Neodiprion lecontei</name>
    <name type="common">Redheaded pine sawfly</name>
    <dbReference type="NCBI Taxonomy" id="441921"/>
    <lineage>
        <taxon>Eukaryota</taxon>
        <taxon>Metazoa</taxon>
        <taxon>Ecdysozoa</taxon>
        <taxon>Arthropoda</taxon>
        <taxon>Hexapoda</taxon>
        <taxon>Insecta</taxon>
        <taxon>Pterygota</taxon>
        <taxon>Neoptera</taxon>
        <taxon>Endopterygota</taxon>
        <taxon>Hymenoptera</taxon>
        <taxon>Tenthredinoidea</taxon>
        <taxon>Diprionidae</taxon>
        <taxon>Diprioninae</taxon>
        <taxon>Neodiprion</taxon>
    </lineage>
</organism>
<dbReference type="RefSeq" id="XP_015520351.2">
    <property type="nucleotide sequence ID" value="XM_015664865.2"/>
</dbReference>
<dbReference type="RefSeq" id="XP_046586313.1">
    <property type="nucleotide sequence ID" value="XM_046730357.1"/>
</dbReference>
<dbReference type="GeneID" id="107224699"/>